<reference evidence="3" key="1">
    <citation type="journal article" date="2019" name="Int. J. Syst. Evol. Microbiol.">
        <title>The Global Catalogue of Microorganisms (GCM) 10K type strain sequencing project: providing services to taxonomists for standard genome sequencing and annotation.</title>
        <authorList>
            <consortium name="The Broad Institute Genomics Platform"/>
            <consortium name="The Broad Institute Genome Sequencing Center for Infectious Disease"/>
            <person name="Wu L."/>
            <person name="Ma J."/>
        </authorList>
    </citation>
    <scope>NUCLEOTIDE SEQUENCE [LARGE SCALE GENOMIC DNA]</scope>
    <source>
        <strain evidence="3">CGMCC 1.10131</strain>
    </source>
</reference>
<dbReference type="PANTHER" id="PTHR10953:SF240">
    <property type="entry name" value="SULFUR CARRIER PROTEIN THIS ADENYLYLTRANSFERASE"/>
    <property type="match status" value="1"/>
</dbReference>
<dbReference type="Gene3D" id="3.40.50.720">
    <property type="entry name" value="NAD(P)-binding Rossmann-like Domain"/>
    <property type="match status" value="1"/>
</dbReference>
<proteinExistence type="predicted"/>
<keyword evidence="3" id="KW-1185">Reference proteome</keyword>
<dbReference type="NCBIfam" id="NF004281">
    <property type="entry name" value="PRK05690.1"/>
    <property type="match status" value="1"/>
</dbReference>
<dbReference type="CDD" id="cd00757">
    <property type="entry name" value="ThiF_MoeB_HesA_family"/>
    <property type="match status" value="1"/>
</dbReference>
<comment type="caution">
    <text evidence="2">The sequence shown here is derived from an EMBL/GenBank/DDBJ whole genome shotgun (WGS) entry which is preliminary data.</text>
</comment>
<dbReference type="InterPro" id="IPR045886">
    <property type="entry name" value="ThiF/MoeB/HesA"/>
</dbReference>
<dbReference type="RefSeq" id="WP_055733740.1">
    <property type="nucleotide sequence ID" value="NZ_BMDY01000018.1"/>
</dbReference>
<feature type="domain" description="THIF-type NAD/FAD binding fold" evidence="1">
    <location>
        <begin position="19"/>
        <end position="254"/>
    </location>
</feature>
<dbReference type="InterPro" id="IPR000594">
    <property type="entry name" value="ThiF_NAD_FAD-bd"/>
</dbReference>
<dbReference type="PANTHER" id="PTHR10953">
    <property type="entry name" value="UBIQUITIN-ACTIVATING ENZYME E1"/>
    <property type="match status" value="1"/>
</dbReference>
<dbReference type="EMBL" id="BMDY01000018">
    <property type="protein sequence ID" value="GGB13539.1"/>
    <property type="molecule type" value="Genomic_DNA"/>
</dbReference>
<protein>
    <submittedName>
        <fullName evidence="2">Molybdopterin biosynthesis protein MoeB</fullName>
    </submittedName>
</protein>
<dbReference type="Pfam" id="PF00899">
    <property type="entry name" value="ThiF"/>
    <property type="match status" value="1"/>
</dbReference>
<organism evidence="2 3">
    <name type="scientific">Agarivorans gilvus</name>
    <dbReference type="NCBI Taxonomy" id="680279"/>
    <lineage>
        <taxon>Bacteria</taxon>
        <taxon>Pseudomonadati</taxon>
        <taxon>Pseudomonadota</taxon>
        <taxon>Gammaproteobacteria</taxon>
        <taxon>Alteromonadales</taxon>
        <taxon>Alteromonadaceae</taxon>
        <taxon>Agarivorans</taxon>
    </lineage>
</organism>
<dbReference type="SUPFAM" id="SSF69572">
    <property type="entry name" value="Activating enzymes of the ubiquitin-like proteins"/>
    <property type="match status" value="1"/>
</dbReference>
<evidence type="ECO:0000313" key="2">
    <source>
        <dbReference type="EMBL" id="GGB13539.1"/>
    </source>
</evidence>
<dbReference type="Proteomes" id="UP000651977">
    <property type="component" value="Unassembled WGS sequence"/>
</dbReference>
<accession>A0ABQ1I4Y1</accession>
<evidence type="ECO:0000259" key="1">
    <source>
        <dbReference type="Pfam" id="PF00899"/>
    </source>
</evidence>
<evidence type="ECO:0000313" key="3">
    <source>
        <dbReference type="Proteomes" id="UP000651977"/>
    </source>
</evidence>
<gene>
    <name evidence="2" type="primary">thiF</name>
    <name evidence="2" type="ORF">GCM10007414_28660</name>
</gene>
<name>A0ABQ1I4Y1_9ALTE</name>
<sequence length="262" mass="28080">MSRSTSKPAALSDQECLRYSRHLLLKELGEAGQLKLKNAQVLLVGMGGLGAPAALYLAAAGVGKLVIADFDQLESSNLQRQVLYREADVEQPKVVAAKQQLQALNSSVQVRTVQRKMDAMLLAMEVAQADVVLDCSDNIVTRYAVNQACVEAKVPLVSGAAVAFDGQLMVFDFRQAQQGCYHCLFPDASEQQLNCSNAGILGPVVGTIGSLQALETLKLLADIPSAQVGRFSSFDAHSLEWFHLKVNADSACPVCGEEKQAS</sequence>
<dbReference type="InterPro" id="IPR035985">
    <property type="entry name" value="Ubiquitin-activating_enz"/>
</dbReference>